<keyword evidence="3" id="KW-0812">Transmembrane</keyword>
<keyword evidence="5" id="KW-0732">Signal</keyword>
<dbReference type="InterPro" id="IPR034746">
    <property type="entry name" value="POTRA"/>
</dbReference>
<evidence type="ECO:0000313" key="7">
    <source>
        <dbReference type="EMBL" id="AXC48896.1"/>
    </source>
</evidence>
<dbReference type="AlphaFoldDB" id="A0A344PHP1"/>
<keyword evidence="8" id="KW-1185">Reference proteome</keyword>
<evidence type="ECO:0000256" key="3">
    <source>
        <dbReference type="ARBA" id="ARBA00022692"/>
    </source>
</evidence>
<gene>
    <name evidence="7" type="ORF">DRW48_03570</name>
</gene>
<dbReference type="InterPro" id="IPR039910">
    <property type="entry name" value="D15-like"/>
</dbReference>
<dbReference type="EMBL" id="CP030918">
    <property type="protein sequence ID" value="AXC48896.1"/>
    <property type="molecule type" value="Genomic_DNA"/>
</dbReference>
<evidence type="ECO:0000259" key="6">
    <source>
        <dbReference type="PROSITE" id="PS51779"/>
    </source>
</evidence>
<dbReference type="InterPro" id="IPR011250">
    <property type="entry name" value="OMP/PagP_B-barrel"/>
</dbReference>
<dbReference type="Pfam" id="PF01103">
    <property type="entry name" value="Omp85"/>
    <property type="match status" value="1"/>
</dbReference>
<dbReference type="SUPFAM" id="SSF56925">
    <property type="entry name" value="OMPA-like"/>
    <property type="match status" value="1"/>
</dbReference>
<dbReference type="RefSeq" id="WP_114075215.1">
    <property type="nucleotide sequence ID" value="NZ_CP030918.1"/>
</dbReference>
<sequence length="623" mass="66439">MGRWLAAGAVALAAVTWGGVAASQSSSPFSGLFGDRDAGEGSPVKLTFNISGDDKTLEKTLRNGSLLTGSLRDKRYTGQDILAAARADYARLLGNLYDEGYYDAVINITLDGREAAQIAPLDAPENVAQVVVAISPGQQFHFSRADIGPIAQGKTKIPPEYRLGEVAGTGTIKAAATAGVAGWRDAGHAKADLQETDITADHPARKVDSRISLAPGPLVTFGQMNVSGLERLREKRLREIAGFPAGHQFDPEDLEAVRKRLRRSGVFSAITLAEVDRLRDGNTLDVDLTVVEQKPRRIGGGAEISNKDGAAISGYWMHRNLWGGAERLRIDGKVSDIGSGTSGQDAQANIRLERPATFARDLTAYVAAGVARMREEDYDSDSAFAGIGLDYYRNDNLTGGIRLEYRFQKVTDDSGTTNFRTIALPVTGIYDKRDVDTDPKKGYWLSGELTPFVGLGDTGSGLRAVLEGRSYYSVGKDDRLTFAGRARLGTVLGPEIAETPRDYLFYSGGGGTVRGQPFESLGAEVIPGPDGPIKTGGMSLAVINAETRFQVREKIGLVAFADAGRVWADSSFKGSSGWQSGAGVGVRYLTPIGPIRLDVAAPLKSEPDTGKGVQLYLGLGQAF</sequence>
<dbReference type="InterPro" id="IPR010827">
    <property type="entry name" value="BamA/TamA_POTRA"/>
</dbReference>
<evidence type="ECO:0000313" key="8">
    <source>
        <dbReference type="Proteomes" id="UP000252023"/>
    </source>
</evidence>
<dbReference type="InterPro" id="IPR000184">
    <property type="entry name" value="Bac_surfAg_D15"/>
</dbReference>
<keyword evidence="2" id="KW-1134">Transmembrane beta strand</keyword>
<dbReference type="GO" id="GO:0019867">
    <property type="term" value="C:outer membrane"/>
    <property type="evidence" value="ECO:0007669"/>
    <property type="project" value="InterPro"/>
</dbReference>
<evidence type="ECO:0000256" key="5">
    <source>
        <dbReference type="SAM" id="SignalP"/>
    </source>
</evidence>
<accession>A0A344PHP1</accession>
<dbReference type="PANTHER" id="PTHR12815:SF18">
    <property type="entry name" value="SORTING AND ASSEMBLY MACHINERY COMPONENT 50 HOMOLOG"/>
    <property type="match status" value="1"/>
</dbReference>
<dbReference type="Pfam" id="PF07244">
    <property type="entry name" value="POTRA"/>
    <property type="match status" value="1"/>
</dbReference>
<dbReference type="KEGG" id="pars:DRW48_03570"/>
<dbReference type="Gene3D" id="3.10.20.310">
    <property type="entry name" value="membrane protein fhac"/>
    <property type="match status" value="1"/>
</dbReference>
<feature type="chain" id="PRO_5016607955" evidence="5">
    <location>
        <begin position="22"/>
        <end position="623"/>
    </location>
</feature>
<dbReference type="OrthoDB" id="9769707at2"/>
<dbReference type="PROSITE" id="PS51779">
    <property type="entry name" value="POTRA"/>
    <property type="match status" value="1"/>
</dbReference>
<feature type="domain" description="POTRA" evidence="6">
    <location>
        <begin position="219"/>
        <end position="293"/>
    </location>
</feature>
<evidence type="ECO:0000256" key="2">
    <source>
        <dbReference type="ARBA" id="ARBA00022452"/>
    </source>
</evidence>
<evidence type="ECO:0000256" key="4">
    <source>
        <dbReference type="ARBA" id="ARBA00023136"/>
    </source>
</evidence>
<feature type="signal peptide" evidence="5">
    <location>
        <begin position="1"/>
        <end position="21"/>
    </location>
</feature>
<evidence type="ECO:0000256" key="1">
    <source>
        <dbReference type="ARBA" id="ARBA00004370"/>
    </source>
</evidence>
<keyword evidence="4" id="KW-0472">Membrane</keyword>
<protein>
    <submittedName>
        <fullName evidence="7">Outer membrane protein assembly factor</fullName>
    </submittedName>
</protein>
<reference evidence="8" key="1">
    <citation type="submission" date="2018-07" db="EMBL/GenBank/DDBJ databases">
        <title>Genome sequencing of Paracoccus sp. SC2-6.</title>
        <authorList>
            <person name="Heo J."/>
            <person name="Kim S.-J."/>
            <person name="Kwon S.-W."/>
        </authorList>
    </citation>
    <scope>NUCLEOTIDE SEQUENCE [LARGE SCALE GENOMIC DNA]</scope>
    <source>
        <strain evidence="8">SC2-6</strain>
    </source>
</reference>
<name>A0A344PHP1_9RHOB</name>
<proteinExistence type="predicted"/>
<dbReference type="PANTHER" id="PTHR12815">
    <property type="entry name" value="SORTING AND ASSEMBLY MACHINERY SAMM50 PROTEIN FAMILY MEMBER"/>
    <property type="match status" value="1"/>
</dbReference>
<dbReference type="Gene3D" id="2.40.160.50">
    <property type="entry name" value="membrane protein fhac: a member of the omp85/tpsb transporter family"/>
    <property type="match status" value="1"/>
</dbReference>
<comment type="subcellular location">
    <subcellularLocation>
        <location evidence="1">Membrane</location>
    </subcellularLocation>
</comment>
<dbReference type="Proteomes" id="UP000252023">
    <property type="component" value="Chromosome"/>
</dbReference>
<organism evidence="7 8">
    <name type="scientific">Paracoccus suum</name>
    <dbReference type="NCBI Taxonomy" id="2259340"/>
    <lineage>
        <taxon>Bacteria</taxon>
        <taxon>Pseudomonadati</taxon>
        <taxon>Pseudomonadota</taxon>
        <taxon>Alphaproteobacteria</taxon>
        <taxon>Rhodobacterales</taxon>
        <taxon>Paracoccaceae</taxon>
        <taxon>Paracoccus</taxon>
    </lineage>
</organism>